<evidence type="ECO:0000259" key="2">
    <source>
        <dbReference type="SMART" id="SM00899"/>
    </source>
</evidence>
<accession>A0ABV7AGC8</accession>
<dbReference type="InterPro" id="IPR007167">
    <property type="entry name" value="Fe-transptr_FeoA-like"/>
</dbReference>
<dbReference type="Gene3D" id="2.30.30.90">
    <property type="match status" value="1"/>
</dbReference>
<dbReference type="SMART" id="SM00899">
    <property type="entry name" value="FeoA"/>
    <property type="match status" value="1"/>
</dbReference>
<dbReference type="PANTHER" id="PTHR42954">
    <property type="entry name" value="FE(2+) TRANSPORT PROTEIN A"/>
    <property type="match status" value="1"/>
</dbReference>
<keyword evidence="4" id="KW-1185">Reference proteome</keyword>
<evidence type="ECO:0000313" key="4">
    <source>
        <dbReference type="Proteomes" id="UP001595443"/>
    </source>
</evidence>
<organism evidence="3 4">
    <name type="scientific">Acidimangrovimonas pyrenivorans</name>
    <dbReference type="NCBI Taxonomy" id="2030798"/>
    <lineage>
        <taxon>Bacteria</taxon>
        <taxon>Pseudomonadati</taxon>
        <taxon>Pseudomonadota</taxon>
        <taxon>Alphaproteobacteria</taxon>
        <taxon>Rhodobacterales</taxon>
        <taxon>Paracoccaceae</taxon>
        <taxon>Acidimangrovimonas</taxon>
    </lineage>
</organism>
<reference evidence="4" key="1">
    <citation type="journal article" date="2019" name="Int. J. Syst. Evol. Microbiol.">
        <title>The Global Catalogue of Microorganisms (GCM) 10K type strain sequencing project: providing services to taxonomists for standard genome sequencing and annotation.</title>
        <authorList>
            <consortium name="The Broad Institute Genomics Platform"/>
            <consortium name="The Broad Institute Genome Sequencing Center for Infectious Disease"/>
            <person name="Wu L."/>
            <person name="Ma J."/>
        </authorList>
    </citation>
    <scope>NUCLEOTIDE SEQUENCE [LARGE SCALE GENOMIC DNA]</scope>
    <source>
        <strain evidence="4">KCTC 62192</strain>
    </source>
</reference>
<sequence length="91" mass="9823">MTIAVQPDQPFPLGLAARGYAGSIHRIEVSEGHPGLPAIEIERRLIELGFVEGATVSVLHEGLFGRDPIAIRVNGATVALRRREAMAILTR</sequence>
<dbReference type="RefSeq" id="WP_377832832.1">
    <property type="nucleotide sequence ID" value="NZ_JBHRSK010000004.1"/>
</dbReference>
<dbReference type="EMBL" id="JBHRSK010000004">
    <property type="protein sequence ID" value="MFC2968158.1"/>
    <property type="molecule type" value="Genomic_DNA"/>
</dbReference>
<evidence type="ECO:0000256" key="1">
    <source>
        <dbReference type="ARBA" id="ARBA00023004"/>
    </source>
</evidence>
<dbReference type="InterPro" id="IPR008988">
    <property type="entry name" value="Transcriptional_repressor_C"/>
</dbReference>
<comment type="caution">
    <text evidence="3">The sequence shown here is derived from an EMBL/GenBank/DDBJ whole genome shotgun (WGS) entry which is preliminary data.</text>
</comment>
<keyword evidence="1" id="KW-0408">Iron</keyword>
<evidence type="ECO:0000313" key="3">
    <source>
        <dbReference type="EMBL" id="MFC2968158.1"/>
    </source>
</evidence>
<dbReference type="InterPro" id="IPR052713">
    <property type="entry name" value="FeoA"/>
</dbReference>
<dbReference type="PANTHER" id="PTHR42954:SF2">
    <property type="entry name" value="FE(2+) TRANSPORT PROTEIN A"/>
    <property type="match status" value="1"/>
</dbReference>
<proteinExistence type="predicted"/>
<name>A0ABV7AGC8_9RHOB</name>
<dbReference type="SUPFAM" id="SSF50037">
    <property type="entry name" value="C-terminal domain of transcriptional repressors"/>
    <property type="match status" value="1"/>
</dbReference>
<feature type="domain" description="Ferrous iron transporter FeoA-like" evidence="2">
    <location>
        <begin position="11"/>
        <end position="91"/>
    </location>
</feature>
<gene>
    <name evidence="3" type="ORF">ACFOES_08635</name>
</gene>
<dbReference type="InterPro" id="IPR038157">
    <property type="entry name" value="FeoA_core_dom"/>
</dbReference>
<dbReference type="Proteomes" id="UP001595443">
    <property type="component" value="Unassembled WGS sequence"/>
</dbReference>
<protein>
    <submittedName>
        <fullName evidence="3">Ferrous iron transport protein A</fullName>
    </submittedName>
</protein>
<dbReference type="Pfam" id="PF04023">
    <property type="entry name" value="FeoA"/>
    <property type="match status" value="1"/>
</dbReference>